<proteinExistence type="predicted"/>
<dbReference type="Proteomes" id="UP001234178">
    <property type="component" value="Unassembled WGS sequence"/>
</dbReference>
<evidence type="ECO:0000313" key="2">
    <source>
        <dbReference type="Proteomes" id="UP001234178"/>
    </source>
</evidence>
<gene>
    <name evidence="1" type="ORF">OUZ56_019907</name>
</gene>
<name>A0ABQ9ZCZ5_9CRUS</name>
<reference evidence="1 2" key="1">
    <citation type="journal article" date="2023" name="Nucleic Acids Res.">
        <title>The hologenome of Daphnia magna reveals possible DNA methylation and microbiome-mediated evolution of the host genome.</title>
        <authorList>
            <person name="Chaturvedi A."/>
            <person name="Li X."/>
            <person name="Dhandapani V."/>
            <person name="Marshall H."/>
            <person name="Kissane S."/>
            <person name="Cuenca-Cambronero M."/>
            <person name="Asole G."/>
            <person name="Calvet F."/>
            <person name="Ruiz-Romero M."/>
            <person name="Marangio P."/>
            <person name="Guigo R."/>
            <person name="Rago D."/>
            <person name="Mirbahai L."/>
            <person name="Eastwood N."/>
            <person name="Colbourne J.K."/>
            <person name="Zhou J."/>
            <person name="Mallon E."/>
            <person name="Orsini L."/>
        </authorList>
    </citation>
    <scope>NUCLEOTIDE SEQUENCE [LARGE SCALE GENOMIC DNA]</scope>
    <source>
        <strain evidence="1">LRV0_1</strain>
    </source>
</reference>
<keyword evidence="2" id="KW-1185">Reference proteome</keyword>
<accession>A0ABQ9ZCZ5</accession>
<comment type="caution">
    <text evidence="1">The sequence shown here is derived from an EMBL/GenBank/DDBJ whole genome shotgun (WGS) entry which is preliminary data.</text>
</comment>
<organism evidence="1 2">
    <name type="scientific">Daphnia magna</name>
    <dbReference type="NCBI Taxonomy" id="35525"/>
    <lineage>
        <taxon>Eukaryota</taxon>
        <taxon>Metazoa</taxon>
        <taxon>Ecdysozoa</taxon>
        <taxon>Arthropoda</taxon>
        <taxon>Crustacea</taxon>
        <taxon>Branchiopoda</taxon>
        <taxon>Diplostraca</taxon>
        <taxon>Cladocera</taxon>
        <taxon>Anomopoda</taxon>
        <taxon>Daphniidae</taxon>
        <taxon>Daphnia</taxon>
    </lineage>
</organism>
<evidence type="ECO:0000313" key="1">
    <source>
        <dbReference type="EMBL" id="KAK4010775.1"/>
    </source>
</evidence>
<protein>
    <submittedName>
        <fullName evidence="1">Uncharacterized protein</fullName>
    </submittedName>
</protein>
<dbReference type="EMBL" id="JAOYFB010000003">
    <property type="protein sequence ID" value="KAK4010775.1"/>
    <property type="molecule type" value="Genomic_DNA"/>
</dbReference>
<sequence length="125" mass="14348">MGRSGKVWINSSALNNALEEEEEKKPSKLSGLFARTAHIFLCRRLKRFFKVELTIVRPLEYRLTPGSGSDDLMMDITPQTAIHFLFLFLKGAPDSQWPTHDVPSPEMFVLARKEEERATNELELK</sequence>